<dbReference type="EMBL" id="AGIP01000010">
    <property type="protein sequence ID" value="EHB62446.1"/>
    <property type="molecule type" value="Genomic_DNA"/>
</dbReference>
<reference evidence="2 3" key="1">
    <citation type="submission" date="2011-09" db="EMBL/GenBank/DDBJ databases">
        <title>The draft genome of Paenibacillus lactis 154.</title>
        <authorList>
            <consortium name="US DOE Joint Genome Institute (JGI-PGF)"/>
            <person name="Lucas S."/>
            <person name="Han J."/>
            <person name="Lapidus A."/>
            <person name="Cheng J.-F."/>
            <person name="Goodwin L."/>
            <person name="Pitluck S."/>
            <person name="Peters L."/>
            <person name="Land M.L."/>
            <person name="Hauser L."/>
            <person name="Siebers A."/>
            <person name="Thelen M."/>
            <person name="Hugenholtz P."/>
            <person name="Allgaier M."/>
            <person name="Woyke T.J."/>
        </authorList>
    </citation>
    <scope>NUCLEOTIDE SEQUENCE [LARGE SCALE GENOMIC DNA]</scope>
    <source>
        <strain evidence="2 3">154</strain>
    </source>
</reference>
<protein>
    <submittedName>
        <fullName evidence="2">GCN5-related N-acetyltransferase</fullName>
    </submittedName>
</protein>
<dbReference type="eggNOG" id="COG0456">
    <property type="taxonomic scope" value="Bacteria"/>
</dbReference>
<accession>G4HJJ2</accession>
<dbReference type="InterPro" id="IPR050276">
    <property type="entry name" value="MshD_Acetyltransferase"/>
</dbReference>
<dbReference type="RefSeq" id="WP_007131352.1">
    <property type="nucleotide sequence ID" value="NZ_AGIP01000010.1"/>
</dbReference>
<dbReference type="SUPFAM" id="SSF55729">
    <property type="entry name" value="Acyl-CoA N-acyltransferases (Nat)"/>
    <property type="match status" value="2"/>
</dbReference>
<dbReference type="OrthoDB" id="7163760at2"/>
<dbReference type="STRING" id="743719.PaelaDRAFT_4189"/>
<organism evidence="2 3">
    <name type="scientific">Paenibacillus lactis 154</name>
    <dbReference type="NCBI Taxonomy" id="743719"/>
    <lineage>
        <taxon>Bacteria</taxon>
        <taxon>Bacillati</taxon>
        <taxon>Bacillota</taxon>
        <taxon>Bacilli</taxon>
        <taxon>Bacillales</taxon>
        <taxon>Paenibacillaceae</taxon>
        <taxon>Paenibacillus</taxon>
    </lineage>
</organism>
<dbReference type="PANTHER" id="PTHR43617:SF20">
    <property type="entry name" value="N-ALPHA-ACETYLTRANSFERASE RIMI"/>
    <property type="match status" value="1"/>
</dbReference>
<name>G4HJJ2_9BACL</name>
<evidence type="ECO:0000259" key="1">
    <source>
        <dbReference type="PROSITE" id="PS51186"/>
    </source>
</evidence>
<sequence>MLTTQQLIDIEQLQKECESHDHVQLKLNWEMLRERTSDQMDYLQYEHGELVAFLGLYAFGSAVEVCGMVKPSERRKGYFQRLFDHAMEHIKRSGYKKILLNAPAGSDAAKSFLNKQGVKYAFSEHQMKWQECPLKETSGLVLRKATINDYEMSVRISVQAFGMDEEDASVMESKTFADHTDMRMIVVNEETVGKLRISREEEGQAWIYGFSILPEYQGKGIGRQVLRQVIKEQSAAGYSVHLEVETKNEHALGLYESVGFKVVHTQDYYSYPC</sequence>
<dbReference type="Proteomes" id="UP000003891">
    <property type="component" value="Unassembled WGS sequence"/>
</dbReference>
<dbReference type="Pfam" id="PF00583">
    <property type="entry name" value="Acetyltransf_1"/>
    <property type="match status" value="2"/>
</dbReference>
<gene>
    <name evidence="2" type="ORF">PaelaDRAFT_4189</name>
</gene>
<evidence type="ECO:0000313" key="3">
    <source>
        <dbReference type="Proteomes" id="UP000003891"/>
    </source>
</evidence>
<dbReference type="AlphaFoldDB" id="G4HJJ2"/>
<dbReference type="CDD" id="cd04301">
    <property type="entry name" value="NAT_SF"/>
    <property type="match status" value="2"/>
</dbReference>
<dbReference type="InterPro" id="IPR016181">
    <property type="entry name" value="Acyl_CoA_acyltransferase"/>
</dbReference>
<keyword evidence="2" id="KW-0808">Transferase</keyword>
<dbReference type="Gene3D" id="3.40.630.30">
    <property type="match status" value="1"/>
</dbReference>
<dbReference type="GO" id="GO:0008999">
    <property type="term" value="F:protein-N-terminal-alanine acetyltransferase activity"/>
    <property type="evidence" value="ECO:0007669"/>
    <property type="project" value="TreeGrafter"/>
</dbReference>
<evidence type="ECO:0000313" key="2">
    <source>
        <dbReference type="EMBL" id="EHB62446.1"/>
    </source>
</evidence>
<feature type="domain" description="N-acetyltransferase" evidence="1">
    <location>
        <begin position="1"/>
        <end position="135"/>
    </location>
</feature>
<proteinExistence type="predicted"/>
<dbReference type="PANTHER" id="PTHR43617">
    <property type="entry name" value="L-AMINO ACID N-ACETYLTRANSFERASE"/>
    <property type="match status" value="1"/>
</dbReference>
<dbReference type="PATRIC" id="fig|743719.3.peg.4246"/>
<dbReference type="PROSITE" id="PS51186">
    <property type="entry name" value="GNAT"/>
    <property type="match status" value="2"/>
</dbReference>
<dbReference type="InterPro" id="IPR000182">
    <property type="entry name" value="GNAT_dom"/>
</dbReference>
<feature type="domain" description="N-acetyltransferase" evidence="1">
    <location>
        <begin position="140"/>
        <end position="273"/>
    </location>
</feature>